<sequence length="83" mass="9744">MRLELFNTNNIINLYHKEEKEEVINQLFLPRISLAISGLMNKTEKTTITTILMPSLKVIKCVVPTNAQVEYFMIHNILQIMYF</sequence>
<gene>
    <name evidence="1" type="ORF">CLUMA_CG004094</name>
</gene>
<evidence type="ECO:0000313" key="2">
    <source>
        <dbReference type="Proteomes" id="UP000183832"/>
    </source>
</evidence>
<organism evidence="1 2">
    <name type="scientific">Clunio marinus</name>
    <dbReference type="NCBI Taxonomy" id="568069"/>
    <lineage>
        <taxon>Eukaryota</taxon>
        <taxon>Metazoa</taxon>
        <taxon>Ecdysozoa</taxon>
        <taxon>Arthropoda</taxon>
        <taxon>Hexapoda</taxon>
        <taxon>Insecta</taxon>
        <taxon>Pterygota</taxon>
        <taxon>Neoptera</taxon>
        <taxon>Endopterygota</taxon>
        <taxon>Diptera</taxon>
        <taxon>Nematocera</taxon>
        <taxon>Chironomoidea</taxon>
        <taxon>Chironomidae</taxon>
        <taxon>Clunio</taxon>
    </lineage>
</organism>
<accession>A0A1J1HQN5</accession>
<reference evidence="1 2" key="1">
    <citation type="submission" date="2015-04" db="EMBL/GenBank/DDBJ databases">
        <authorList>
            <person name="Syromyatnikov M.Y."/>
            <person name="Popov V.N."/>
        </authorList>
    </citation>
    <scope>NUCLEOTIDE SEQUENCE [LARGE SCALE GENOMIC DNA]</scope>
</reference>
<dbReference type="EMBL" id="CVRI01000018">
    <property type="protein sequence ID" value="CRK90349.1"/>
    <property type="molecule type" value="Genomic_DNA"/>
</dbReference>
<evidence type="ECO:0000313" key="1">
    <source>
        <dbReference type="EMBL" id="CRK90349.1"/>
    </source>
</evidence>
<dbReference type="Proteomes" id="UP000183832">
    <property type="component" value="Unassembled WGS sequence"/>
</dbReference>
<name>A0A1J1HQN5_9DIPT</name>
<proteinExistence type="predicted"/>
<keyword evidence="2" id="KW-1185">Reference proteome</keyword>
<protein>
    <submittedName>
        <fullName evidence="1">CLUMA_CG004094, isoform A</fullName>
    </submittedName>
</protein>
<dbReference type="AlphaFoldDB" id="A0A1J1HQN5"/>